<evidence type="ECO:0000256" key="1">
    <source>
        <dbReference type="SAM" id="SignalP"/>
    </source>
</evidence>
<dbReference type="InterPro" id="IPR024535">
    <property type="entry name" value="RHGA/B-epi-like_pectate_lyase"/>
</dbReference>
<dbReference type="InterPro" id="IPR012334">
    <property type="entry name" value="Pectin_lyas_fold"/>
</dbReference>
<proteinExistence type="predicted"/>
<dbReference type="Pfam" id="PF12708">
    <property type="entry name" value="Pect-lyase_RHGA_epim"/>
    <property type="match status" value="1"/>
</dbReference>
<protein>
    <submittedName>
        <fullName evidence="3">Glycoside hydrolase family 55 protein</fullName>
    </submittedName>
</protein>
<dbReference type="Proteomes" id="UP001524587">
    <property type="component" value="Unassembled WGS sequence"/>
</dbReference>
<dbReference type="EMBL" id="JAMSKV010000004">
    <property type="protein sequence ID" value="MCQ8278155.1"/>
    <property type="molecule type" value="Genomic_DNA"/>
</dbReference>
<name>A0ABT1W5J5_9PROT</name>
<evidence type="ECO:0000313" key="3">
    <source>
        <dbReference type="EMBL" id="MCQ8278155.1"/>
    </source>
</evidence>
<gene>
    <name evidence="3" type="ORF">NFI95_06800</name>
</gene>
<keyword evidence="4" id="KW-1185">Reference proteome</keyword>
<accession>A0ABT1W5J5</accession>
<dbReference type="Gene3D" id="2.160.20.10">
    <property type="entry name" value="Single-stranded right-handed beta-helix, Pectin lyase-like"/>
    <property type="match status" value="1"/>
</dbReference>
<dbReference type="SUPFAM" id="SSF51126">
    <property type="entry name" value="Pectin lyase-like"/>
    <property type="match status" value="1"/>
</dbReference>
<sequence>MRPLRTRMKALSGALGAALLLLSGTAPCVAETRAPAATLNVQDFGAAGDGVTDDTRAFQSALDAAQKDAQGDAHGARSLLVPGGRTYLIAGGLHLDIGGDTSFSIASPGMNGAKLLAPPGYKDTVLTIAMQGGRPRDSGFSVSITGLSFLHGGSDTGGTALAIATQGSGAMMPGVATDKLVFGGTGSFATGLLLSADNVTTLSDTYCGIGFHGTCVRYDTPGQISVEHHIKDLYVNGRGATGLRIGHTGLTGPLQGFTIRGLSCTGTDHCLVATSAGHGPIDEITVEGGQFNAKDDNIFDNGADTLIVTGSYFLGGAEAIHAERMDRLVVTGNAFYLGPPSAGPANNVMIHTKDLGGDPAAGSVVSGNVFTNLYGTPILLDKGTAYVTISGNTCLGRNCVLDRSGNTSNGIGPNLDGGVFGFTTRPRFETGAAFCADHAASCLDIGTDNVGNAHIGTDLPNKAGIIEIGPNVKLDGTVLLGGGPVPSTSHSACSKDTTAHDDKFFYLCVATDRWKRFPLSSW</sequence>
<comment type="caution">
    <text evidence="3">The sequence shown here is derived from an EMBL/GenBank/DDBJ whole genome shotgun (WGS) entry which is preliminary data.</text>
</comment>
<feature type="signal peptide" evidence="1">
    <location>
        <begin position="1"/>
        <end position="30"/>
    </location>
</feature>
<dbReference type="GO" id="GO:0016787">
    <property type="term" value="F:hydrolase activity"/>
    <property type="evidence" value="ECO:0007669"/>
    <property type="project" value="UniProtKB-KW"/>
</dbReference>
<keyword evidence="3" id="KW-0378">Hydrolase</keyword>
<evidence type="ECO:0000259" key="2">
    <source>
        <dbReference type="Pfam" id="PF12708"/>
    </source>
</evidence>
<dbReference type="InterPro" id="IPR011050">
    <property type="entry name" value="Pectin_lyase_fold/virulence"/>
</dbReference>
<feature type="chain" id="PRO_5045602623" evidence="1">
    <location>
        <begin position="31"/>
        <end position="522"/>
    </location>
</feature>
<feature type="domain" description="Rhamnogalacturonase A/B/Epimerase-like pectate lyase" evidence="2">
    <location>
        <begin position="39"/>
        <end position="95"/>
    </location>
</feature>
<reference evidence="3 4" key="1">
    <citation type="submission" date="2022-06" db="EMBL/GenBank/DDBJ databases">
        <title>Endosaccharibacter gen. nov., sp. nov., endophytic bacteria isolated from sugarcane.</title>
        <authorList>
            <person name="Pitiwittayakul N."/>
            <person name="Yukphan P."/>
            <person name="Charoenyingcharoen P."/>
            <person name="Tanasupawat S."/>
        </authorList>
    </citation>
    <scope>NUCLEOTIDE SEQUENCE [LARGE SCALE GENOMIC DNA]</scope>
    <source>
        <strain evidence="3 4">KSS8</strain>
    </source>
</reference>
<keyword evidence="1" id="KW-0732">Signal</keyword>
<organism evidence="3 4">
    <name type="scientific">Endosaccharibacter trunci</name>
    <dbReference type="NCBI Taxonomy" id="2812733"/>
    <lineage>
        <taxon>Bacteria</taxon>
        <taxon>Pseudomonadati</taxon>
        <taxon>Pseudomonadota</taxon>
        <taxon>Alphaproteobacteria</taxon>
        <taxon>Acetobacterales</taxon>
        <taxon>Acetobacteraceae</taxon>
        <taxon>Endosaccharibacter</taxon>
    </lineage>
</organism>
<evidence type="ECO:0000313" key="4">
    <source>
        <dbReference type="Proteomes" id="UP001524587"/>
    </source>
</evidence>
<dbReference type="RefSeq" id="WP_422863614.1">
    <property type="nucleotide sequence ID" value="NZ_JAMSKV010000004.1"/>
</dbReference>